<dbReference type="GO" id="GO:0004777">
    <property type="term" value="F:succinate-semialdehyde dehydrogenase (NAD+) activity"/>
    <property type="evidence" value="ECO:0007669"/>
    <property type="project" value="TreeGrafter"/>
</dbReference>
<dbReference type="PANTHER" id="PTHR43353">
    <property type="entry name" value="SUCCINATE-SEMIALDEHYDE DEHYDROGENASE, MITOCHONDRIAL"/>
    <property type="match status" value="1"/>
</dbReference>
<dbReference type="InterPro" id="IPR029510">
    <property type="entry name" value="Ald_DH_CS_GLU"/>
</dbReference>
<dbReference type="STRING" id="502025.Hoch_2695"/>
<keyword evidence="7" id="KW-1185">Reference proteome</keyword>
<dbReference type="Proteomes" id="UP000001880">
    <property type="component" value="Chromosome"/>
</dbReference>
<proteinExistence type="inferred from homology"/>
<dbReference type="Gene3D" id="3.40.605.10">
    <property type="entry name" value="Aldehyde Dehydrogenase, Chain A, domain 1"/>
    <property type="match status" value="1"/>
</dbReference>
<evidence type="ECO:0000256" key="2">
    <source>
        <dbReference type="ARBA" id="ARBA00023002"/>
    </source>
</evidence>
<organism evidence="6 7">
    <name type="scientific">Haliangium ochraceum (strain DSM 14365 / JCM 11303 / SMP-2)</name>
    <dbReference type="NCBI Taxonomy" id="502025"/>
    <lineage>
        <taxon>Bacteria</taxon>
        <taxon>Pseudomonadati</taxon>
        <taxon>Myxococcota</taxon>
        <taxon>Polyangia</taxon>
        <taxon>Haliangiales</taxon>
        <taxon>Kofleriaceae</taxon>
        <taxon>Haliangium</taxon>
    </lineage>
</organism>
<dbReference type="GO" id="GO:0009450">
    <property type="term" value="P:gamma-aminobutyric acid catabolic process"/>
    <property type="evidence" value="ECO:0007669"/>
    <property type="project" value="TreeGrafter"/>
</dbReference>
<dbReference type="SUPFAM" id="SSF53720">
    <property type="entry name" value="ALDH-like"/>
    <property type="match status" value="1"/>
</dbReference>
<evidence type="ECO:0000313" key="6">
    <source>
        <dbReference type="EMBL" id="ACY15225.1"/>
    </source>
</evidence>
<evidence type="ECO:0000256" key="1">
    <source>
        <dbReference type="ARBA" id="ARBA00009986"/>
    </source>
</evidence>
<dbReference type="InterPro" id="IPR016163">
    <property type="entry name" value="Ald_DH_C"/>
</dbReference>
<keyword evidence="2 4" id="KW-0560">Oxidoreductase</keyword>
<dbReference type="InterPro" id="IPR050740">
    <property type="entry name" value="Aldehyde_DH_Superfamily"/>
</dbReference>
<evidence type="ECO:0000313" key="7">
    <source>
        <dbReference type="Proteomes" id="UP000001880"/>
    </source>
</evidence>
<protein>
    <submittedName>
        <fullName evidence="6">Aldehyde Dehydrogenase</fullName>
    </submittedName>
</protein>
<dbReference type="PANTHER" id="PTHR43353:SF5">
    <property type="entry name" value="SUCCINATE-SEMIALDEHYDE DEHYDROGENASE, MITOCHONDRIAL"/>
    <property type="match status" value="1"/>
</dbReference>
<dbReference type="HOGENOM" id="CLU_005391_5_1_7"/>
<dbReference type="InterPro" id="IPR015590">
    <property type="entry name" value="Aldehyde_DH_dom"/>
</dbReference>
<feature type="domain" description="Aldehyde dehydrogenase" evidence="5">
    <location>
        <begin position="3"/>
        <end position="446"/>
    </location>
</feature>
<reference evidence="6 7" key="1">
    <citation type="journal article" date="2010" name="Stand. Genomic Sci.">
        <title>Complete genome sequence of Haliangium ochraceum type strain (SMP-2).</title>
        <authorList>
            <consortium name="US DOE Joint Genome Institute (JGI-PGF)"/>
            <person name="Ivanova N."/>
            <person name="Daum C."/>
            <person name="Lang E."/>
            <person name="Abt B."/>
            <person name="Kopitz M."/>
            <person name="Saunders E."/>
            <person name="Lapidus A."/>
            <person name="Lucas S."/>
            <person name="Glavina Del Rio T."/>
            <person name="Nolan M."/>
            <person name="Tice H."/>
            <person name="Copeland A."/>
            <person name="Cheng J.F."/>
            <person name="Chen F."/>
            <person name="Bruce D."/>
            <person name="Goodwin L."/>
            <person name="Pitluck S."/>
            <person name="Mavromatis K."/>
            <person name="Pati A."/>
            <person name="Mikhailova N."/>
            <person name="Chen A."/>
            <person name="Palaniappan K."/>
            <person name="Land M."/>
            <person name="Hauser L."/>
            <person name="Chang Y.J."/>
            <person name="Jeffries C.D."/>
            <person name="Detter J.C."/>
            <person name="Brettin T."/>
            <person name="Rohde M."/>
            <person name="Goker M."/>
            <person name="Bristow J."/>
            <person name="Markowitz V."/>
            <person name="Eisen J.A."/>
            <person name="Hugenholtz P."/>
            <person name="Kyrpides N.C."/>
            <person name="Klenk H.P."/>
        </authorList>
    </citation>
    <scope>NUCLEOTIDE SEQUENCE [LARGE SCALE GENOMIC DNA]</scope>
    <source>
        <strain evidence="7">DSM 14365 / CIP 107738 / JCM 11303 / AJ 13395 / SMP-2</strain>
    </source>
</reference>
<dbReference type="Pfam" id="PF00171">
    <property type="entry name" value="Aldedh"/>
    <property type="match status" value="1"/>
</dbReference>
<dbReference type="FunFam" id="3.40.605.10:FF:000007">
    <property type="entry name" value="NAD/NADP-dependent betaine aldehyde dehydrogenase"/>
    <property type="match status" value="1"/>
</dbReference>
<dbReference type="FunFam" id="3.40.309.10:FF:000009">
    <property type="entry name" value="Aldehyde dehydrogenase A"/>
    <property type="match status" value="1"/>
</dbReference>
<dbReference type="eggNOG" id="COG1012">
    <property type="taxonomic scope" value="Bacteria"/>
</dbReference>
<dbReference type="EMBL" id="CP001804">
    <property type="protein sequence ID" value="ACY15225.1"/>
    <property type="molecule type" value="Genomic_DNA"/>
</dbReference>
<dbReference type="InterPro" id="IPR016162">
    <property type="entry name" value="Ald_DH_N"/>
</dbReference>
<evidence type="ECO:0000256" key="4">
    <source>
        <dbReference type="RuleBase" id="RU003345"/>
    </source>
</evidence>
<dbReference type="Gene3D" id="3.40.309.10">
    <property type="entry name" value="Aldehyde Dehydrogenase, Chain A, domain 2"/>
    <property type="match status" value="1"/>
</dbReference>
<dbReference type="KEGG" id="hoh:Hoch_2695"/>
<evidence type="ECO:0000259" key="5">
    <source>
        <dbReference type="Pfam" id="PF00171"/>
    </source>
</evidence>
<name>D0LN48_HALO1</name>
<comment type="similarity">
    <text evidence="1 4">Belongs to the aldehyde dehydrogenase family.</text>
</comment>
<dbReference type="InterPro" id="IPR016161">
    <property type="entry name" value="Ald_DH/histidinol_DH"/>
</dbReference>
<dbReference type="PROSITE" id="PS00687">
    <property type="entry name" value="ALDEHYDE_DEHYDR_GLU"/>
    <property type="match status" value="1"/>
</dbReference>
<feature type="active site" evidence="3">
    <location>
        <position position="227"/>
    </location>
</feature>
<sequence length="453" mass="48238">MEKLESFDPATGERVGSVAVTPVADIDAVVARARAAQPPWQALGATGRGTLLQRAAETILGRLDELAGLLTREMGKPLREARGEIQSCATSIADELVDVELAIAPEVVEHGGSRSTVYRDPYGVCAAITPWNFPFAMPHWMVFPALATGNTVVLKPSEETPLIAQAYVDALNTHLPAGVLQIVHGRDPQGKALVAADVDMIAFTGSRDAGKHILASAADSLKRVVLELGGKDPLLVLDSADLVQAAKFAARNSFRNAGQVCVSTERIYVHESVAEAFTDLLIDESKKMKQGPGSEADSRVGPMINARQRDHVLRQIDEAVGQGARVRQGGSGHEGLFVTPTVLTEVTHEMAIARDETFGPVACVIAVRDDDEAVRLANDTPYGLGAAVFGADDERTRGLARRLTAGMIGINRGVGGGGRLPWVGARQSGYGFHGSRDGHRQFTQTRVLSEPHT</sequence>
<evidence type="ECO:0000256" key="3">
    <source>
        <dbReference type="PROSITE-ProRule" id="PRU10007"/>
    </source>
</evidence>
<dbReference type="OrthoDB" id="9762913at2"/>
<accession>D0LN48</accession>
<gene>
    <name evidence="6" type="ordered locus">Hoch_2695</name>
</gene>
<dbReference type="AlphaFoldDB" id="D0LN48"/>